<keyword evidence="1" id="KW-0472">Membrane</keyword>
<protein>
    <submittedName>
        <fullName evidence="2">Uncharacterized protein</fullName>
    </submittedName>
</protein>
<accession>A0AAW0G166</accession>
<evidence type="ECO:0000313" key="3">
    <source>
        <dbReference type="Proteomes" id="UP001385951"/>
    </source>
</evidence>
<feature type="transmembrane region" description="Helical" evidence="1">
    <location>
        <begin position="16"/>
        <end position="34"/>
    </location>
</feature>
<comment type="caution">
    <text evidence="2">The sequence shown here is derived from an EMBL/GenBank/DDBJ whole genome shotgun (WGS) entry which is preliminary data.</text>
</comment>
<dbReference type="AlphaFoldDB" id="A0AAW0G166"/>
<reference evidence="2 3" key="1">
    <citation type="submission" date="2022-09" db="EMBL/GenBank/DDBJ databases">
        <authorList>
            <person name="Palmer J.M."/>
        </authorList>
    </citation>
    <scope>NUCLEOTIDE SEQUENCE [LARGE SCALE GENOMIC DNA]</scope>
    <source>
        <strain evidence="2 3">DSM 7382</strain>
    </source>
</reference>
<dbReference type="Proteomes" id="UP001385951">
    <property type="component" value="Unassembled WGS sequence"/>
</dbReference>
<keyword evidence="1" id="KW-1133">Transmembrane helix</keyword>
<keyword evidence="1" id="KW-0812">Transmembrane</keyword>
<evidence type="ECO:0000313" key="2">
    <source>
        <dbReference type="EMBL" id="KAK7683658.1"/>
    </source>
</evidence>
<dbReference type="EMBL" id="JASBNA010000029">
    <property type="protein sequence ID" value="KAK7683658.1"/>
    <property type="molecule type" value="Genomic_DNA"/>
</dbReference>
<proteinExistence type="predicted"/>
<organism evidence="2 3">
    <name type="scientific">Cerrena zonata</name>
    <dbReference type="NCBI Taxonomy" id="2478898"/>
    <lineage>
        <taxon>Eukaryota</taxon>
        <taxon>Fungi</taxon>
        <taxon>Dikarya</taxon>
        <taxon>Basidiomycota</taxon>
        <taxon>Agaricomycotina</taxon>
        <taxon>Agaricomycetes</taxon>
        <taxon>Polyporales</taxon>
        <taxon>Cerrenaceae</taxon>
        <taxon>Cerrena</taxon>
    </lineage>
</organism>
<gene>
    <name evidence="2" type="ORF">QCA50_013034</name>
</gene>
<name>A0AAW0G166_9APHY</name>
<keyword evidence="3" id="KW-1185">Reference proteome</keyword>
<sequence>MEHLWWINPTPSTVEFGVQAVSSSLLLCMIWYIFTAPRLRLMSYLLQYKMVLKWYSIRYLFDAYYHGLRRTLSDIDAALAFLTAMPSTPNLTEGDIDRFLAHCSSQFNSMGRGHQSRLVFIPENAIHTVLDQFVKFEMPDTDNFPSFIRSEAYKYLIMAFEGNRTNYVRGTNVGYASVLSVPHPQILFTHPEVCTWAKDAINVFAIHPSKVRTSKEVLAISRMFIGIGRVVPRKNGAISQELPYWYILVKLLSAEYMATK</sequence>
<evidence type="ECO:0000256" key="1">
    <source>
        <dbReference type="SAM" id="Phobius"/>
    </source>
</evidence>